<evidence type="ECO:0000256" key="1">
    <source>
        <dbReference type="ARBA" id="ARBA00012506"/>
    </source>
</evidence>
<evidence type="ECO:0000259" key="7">
    <source>
        <dbReference type="PROSITE" id="PS51831"/>
    </source>
</evidence>
<sequence>MNVYEQDLQKGIRFTGSVYTDALEFFYHHHQDRTAEHSIRVKKAAETLAKSFHVPMRKAAIAGILHDISAVIPNEKRIAAAEALGIDILPEERVFPMIIHQKLSKVLARDLFHTQDQDILNAIECHTTLKANPSPLDLVVFAADKIEWDQSGRPPYIKELQEALEISLEYGAFQYIQYLWNERDKLKVVHPWLRDAYHNLKEKIG</sequence>
<dbReference type="SUPFAM" id="SSF109604">
    <property type="entry name" value="HD-domain/PDEase-like"/>
    <property type="match status" value="1"/>
</dbReference>
<keyword evidence="9" id="KW-1185">Reference proteome</keyword>
<dbReference type="EMBL" id="MTJL01000012">
    <property type="protein sequence ID" value="OMI06742.1"/>
    <property type="molecule type" value="Genomic_DNA"/>
</dbReference>
<dbReference type="Proteomes" id="UP000187367">
    <property type="component" value="Unassembled WGS sequence"/>
</dbReference>
<dbReference type="GO" id="GO:0000166">
    <property type="term" value="F:nucleotide binding"/>
    <property type="evidence" value="ECO:0007669"/>
    <property type="project" value="UniProtKB-KW"/>
</dbReference>
<accession>A0A1R1QQ18</accession>
<keyword evidence="3" id="KW-0547">Nucleotide-binding</keyword>
<dbReference type="EC" id="3.6.1.41" evidence="1"/>
<dbReference type="GO" id="GO:0046872">
    <property type="term" value="F:metal ion binding"/>
    <property type="evidence" value="ECO:0007669"/>
    <property type="project" value="UniProtKB-KW"/>
</dbReference>
<feature type="domain" description="HD" evidence="7">
    <location>
        <begin position="34"/>
        <end position="149"/>
    </location>
</feature>
<dbReference type="AlphaFoldDB" id="A0A1R1QQ18"/>
<evidence type="ECO:0000256" key="3">
    <source>
        <dbReference type="ARBA" id="ARBA00022741"/>
    </source>
</evidence>
<evidence type="ECO:0000256" key="6">
    <source>
        <dbReference type="ARBA" id="ARBA00049417"/>
    </source>
</evidence>
<dbReference type="Pfam" id="PF01966">
    <property type="entry name" value="HD"/>
    <property type="match status" value="1"/>
</dbReference>
<protein>
    <recommendedName>
        <fullName evidence="1">bis(5'-nucleosyl)-tetraphosphatase (symmetrical)</fullName>
        <ecNumber evidence="1">3.6.1.41</ecNumber>
    </recommendedName>
</protein>
<gene>
    <name evidence="8" type="ORF">BW143_08285</name>
</gene>
<keyword evidence="5" id="KW-0408">Iron</keyword>
<keyword evidence="2" id="KW-0479">Metal-binding</keyword>
<evidence type="ECO:0000256" key="4">
    <source>
        <dbReference type="ARBA" id="ARBA00022801"/>
    </source>
</evidence>
<dbReference type="InterPro" id="IPR005249">
    <property type="entry name" value="YqeK"/>
</dbReference>
<evidence type="ECO:0000313" key="9">
    <source>
        <dbReference type="Proteomes" id="UP000187367"/>
    </source>
</evidence>
<dbReference type="InterPro" id="IPR003607">
    <property type="entry name" value="HD/PDEase_dom"/>
</dbReference>
<dbReference type="NCBIfam" id="TIGR00488">
    <property type="entry name" value="bis(5'-nucleosyl)-tetraphosphatase (symmetrical) YqeK"/>
    <property type="match status" value="1"/>
</dbReference>
<dbReference type="CDD" id="cd00077">
    <property type="entry name" value="HDc"/>
    <property type="match status" value="1"/>
</dbReference>
<dbReference type="Gene3D" id="1.10.3210.10">
    <property type="entry name" value="Hypothetical protein af1432"/>
    <property type="match status" value="1"/>
</dbReference>
<dbReference type="PANTHER" id="PTHR35795">
    <property type="entry name" value="SLR1885 PROTEIN"/>
    <property type="match status" value="1"/>
</dbReference>
<dbReference type="InterPro" id="IPR051094">
    <property type="entry name" value="Diverse_Catalytic_Enzymes"/>
</dbReference>
<dbReference type="PANTHER" id="PTHR35795:SF1">
    <property type="entry name" value="BIS(5'-NUCLEOSYL)-TETRAPHOSPHATASE, SYMMETRICAL"/>
    <property type="match status" value="1"/>
</dbReference>
<evidence type="ECO:0000256" key="5">
    <source>
        <dbReference type="ARBA" id="ARBA00023004"/>
    </source>
</evidence>
<evidence type="ECO:0000313" key="8">
    <source>
        <dbReference type="EMBL" id="OMI06742.1"/>
    </source>
</evidence>
<comment type="catalytic activity">
    <reaction evidence="6">
        <text>P(1),P(4)-bis(5'-adenosyl) tetraphosphate + H2O = 2 ADP + 2 H(+)</text>
        <dbReference type="Rhea" id="RHEA:24252"/>
        <dbReference type="ChEBI" id="CHEBI:15377"/>
        <dbReference type="ChEBI" id="CHEBI:15378"/>
        <dbReference type="ChEBI" id="CHEBI:58141"/>
        <dbReference type="ChEBI" id="CHEBI:456216"/>
        <dbReference type="EC" id="3.6.1.41"/>
    </reaction>
</comment>
<dbReference type="InterPro" id="IPR006674">
    <property type="entry name" value="HD_domain"/>
</dbReference>
<dbReference type="GO" id="GO:0008803">
    <property type="term" value="F:bis(5'-nucleosyl)-tetraphosphatase (symmetrical) activity"/>
    <property type="evidence" value="ECO:0007669"/>
    <property type="project" value="UniProtKB-EC"/>
</dbReference>
<proteinExistence type="predicted"/>
<accession>A0A1R1S2U9</accession>
<comment type="caution">
    <text evidence="8">The sequence shown here is derived from an EMBL/GenBank/DDBJ whole genome shotgun (WGS) entry which is preliminary data.</text>
</comment>
<dbReference type="OrthoDB" id="5295945at2"/>
<reference evidence="8 9" key="1">
    <citation type="submission" date="2017-01" db="EMBL/GenBank/DDBJ databases">
        <title>Bacillus phylogenomics.</title>
        <authorList>
            <person name="Dunlap C."/>
        </authorList>
    </citation>
    <scope>NUCLEOTIDE SEQUENCE [LARGE SCALE GENOMIC DNA]</scope>
    <source>
        <strain evidence="8 9">NRRL B-41282</strain>
    </source>
</reference>
<organism evidence="8 9">
    <name type="scientific">Bacillus swezeyi</name>
    <dbReference type="NCBI Taxonomy" id="1925020"/>
    <lineage>
        <taxon>Bacteria</taxon>
        <taxon>Bacillati</taxon>
        <taxon>Bacillota</taxon>
        <taxon>Bacilli</taxon>
        <taxon>Bacillales</taxon>
        <taxon>Bacillaceae</taxon>
        <taxon>Bacillus</taxon>
    </lineage>
</organism>
<dbReference type="SMART" id="SM00471">
    <property type="entry name" value="HDc"/>
    <property type="match status" value="1"/>
</dbReference>
<dbReference type="RefSeq" id="WP_076758450.1">
    <property type="nucleotide sequence ID" value="NZ_JARMMH010000008.1"/>
</dbReference>
<evidence type="ECO:0000256" key="2">
    <source>
        <dbReference type="ARBA" id="ARBA00022723"/>
    </source>
</evidence>
<name>A0A1R1QQ18_9BACI</name>
<keyword evidence="4 8" id="KW-0378">Hydrolase</keyword>
<dbReference type="PROSITE" id="PS51831">
    <property type="entry name" value="HD"/>
    <property type="match status" value="1"/>
</dbReference>